<evidence type="ECO:0000256" key="1">
    <source>
        <dbReference type="SAM" id="Phobius"/>
    </source>
</evidence>
<dbReference type="EMBL" id="LSSL01002481">
    <property type="protein sequence ID" value="OLY81415.1"/>
    <property type="molecule type" value="Genomic_DNA"/>
</dbReference>
<keyword evidence="3" id="KW-1185">Reference proteome</keyword>
<keyword evidence="1" id="KW-0812">Transmembrane</keyword>
<dbReference type="InterPro" id="IPR050135">
    <property type="entry name" value="dGTPase-like"/>
</dbReference>
<name>A0A1R0GX48_9FUNG</name>
<organism evidence="2 3">
    <name type="scientific">Smittium mucronatum</name>
    <dbReference type="NCBI Taxonomy" id="133383"/>
    <lineage>
        <taxon>Eukaryota</taxon>
        <taxon>Fungi</taxon>
        <taxon>Fungi incertae sedis</taxon>
        <taxon>Zoopagomycota</taxon>
        <taxon>Kickxellomycotina</taxon>
        <taxon>Harpellomycetes</taxon>
        <taxon>Harpellales</taxon>
        <taxon>Legeriomycetaceae</taxon>
        <taxon>Smittium</taxon>
    </lineage>
</organism>
<reference evidence="2 3" key="1">
    <citation type="journal article" date="2016" name="Mol. Biol. Evol.">
        <title>Genome-Wide Survey of Gut Fungi (Harpellales) Reveals the First Horizontally Transferred Ubiquitin Gene from a Mosquito Host.</title>
        <authorList>
            <person name="Wang Y."/>
            <person name="White M.M."/>
            <person name="Kvist S."/>
            <person name="Moncalvo J.M."/>
        </authorList>
    </citation>
    <scope>NUCLEOTIDE SEQUENCE [LARGE SCALE GENOMIC DNA]</scope>
    <source>
        <strain evidence="2 3">ALG-7-W6</strain>
    </source>
</reference>
<keyword evidence="2" id="KW-0378">Hydrolase</keyword>
<keyword evidence="1" id="KW-0472">Membrane</keyword>
<accession>A0A1R0GX48</accession>
<dbReference type="OrthoDB" id="9991235at2759"/>
<keyword evidence="1" id="KW-1133">Transmembrane helix</keyword>
<evidence type="ECO:0000313" key="3">
    <source>
        <dbReference type="Proteomes" id="UP000187455"/>
    </source>
</evidence>
<evidence type="ECO:0000313" key="2">
    <source>
        <dbReference type="EMBL" id="OLY81415.1"/>
    </source>
</evidence>
<dbReference type="GO" id="GO:0005634">
    <property type="term" value="C:nucleus"/>
    <property type="evidence" value="ECO:0007669"/>
    <property type="project" value="TreeGrafter"/>
</dbReference>
<sequence>MRPEQGWTHEKGSIMMLDYLLEQNQTSLTPTEIDFIKDLIMGTKTSSMYLSHSSLIHIFFYVSLGFISKFISLNSYNITFSVEEGKNFLFEIVANKKNGIDVDKFDYISRDCYHVGVKSSYDYTR</sequence>
<dbReference type="Gene3D" id="1.10.3210.10">
    <property type="entry name" value="Hypothetical protein af1432"/>
    <property type="match status" value="1"/>
</dbReference>
<dbReference type="SUPFAM" id="SSF109604">
    <property type="entry name" value="HD-domain/PDEase-like"/>
    <property type="match status" value="1"/>
</dbReference>
<proteinExistence type="predicted"/>
<dbReference type="AlphaFoldDB" id="A0A1R0GX48"/>
<gene>
    <name evidence="2" type="ORF">AYI68_g4487</name>
</gene>
<feature type="transmembrane region" description="Helical" evidence="1">
    <location>
        <begin position="49"/>
        <end position="67"/>
    </location>
</feature>
<dbReference type="PANTHER" id="PTHR11373">
    <property type="entry name" value="DEOXYNUCLEOSIDE TRIPHOSPHATE TRIPHOSPHOHYDROLASE"/>
    <property type="match status" value="1"/>
</dbReference>
<dbReference type="GO" id="GO:0006203">
    <property type="term" value="P:dGTP catabolic process"/>
    <property type="evidence" value="ECO:0007669"/>
    <property type="project" value="TreeGrafter"/>
</dbReference>
<dbReference type="GO" id="GO:0008832">
    <property type="term" value="F:dGTPase activity"/>
    <property type="evidence" value="ECO:0007669"/>
    <property type="project" value="TreeGrafter"/>
</dbReference>
<comment type="caution">
    <text evidence="2">The sequence shown here is derived from an EMBL/GenBank/DDBJ whole genome shotgun (WGS) entry which is preliminary data.</text>
</comment>
<dbReference type="Proteomes" id="UP000187455">
    <property type="component" value="Unassembled WGS sequence"/>
</dbReference>
<protein>
    <submittedName>
        <fullName evidence="2">Deoxynucleoside triphosphate triphosphohydrolase SAMHD1</fullName>
    </submittedName>
</protein>
<dbReference type="PANTHER" id="PTHR11373:SF4">
    <property type="entry name" value="DEOXYNUCLEOSIDE TRIPHOSPHATE TRIPHOSPHOHYDROLASE SAMHD1"/>
    <property type="match status" value="1"/>
</dbReference>